<evidence type="ECO:0000313" key="4">
    <source>
        <dbReference type="EMBL" id="GAA2347680.1"/>
    </source>
</evidence>
<keyword evidence="2" id="KW-1133">Transmembrane helix</keyword>
<keyword evidence="2" id="KW-0812">Transmembrane</keyword>
<dbReference type="Proteomes" id="UP001501218">
    <property type="component" value="Unassembled WGS sequence"/>
</dbReference>
<proteinExistence type="predicted"/>
<protein>
    <recommendedName>
        <fullName evidence="3">Low molecular weight protein antigen 6 PH domain-containing protein</fullName>
    </recommendedName>
</protein>
<keyword evidence="2" id="KW-0472">Membrane</keyword>
<evidence type="ECO:0000313" key="5">
    <source>
        <dbReference type="Proteomes" id="UP001501218"/>
    </source>
</evidence>
<dbReference type="EMBL" id="BAAARA010000008">
    <property type="protein sequence ID" value="GAA2347680.1"/>
    <property type="molecule type" value="Genomic_DNA"/>
</dbReference>
<keyword evidence="5" id="KW-1185">Reference proteome</keyword>
<evidence type="ECO:0000256" key="1">
    <source>
        <dbReference type="SAM" id="MobiDB-lite"/>
    </source>
</evidence>
<organism evidence="4 5">
    <name type="scientific">Saccharopolyspora halophila</name>
    <dbReference type="NCBI Taxonomy" id="405551"/>
    <lineage>
        <taxon>Bacteria</taxon>
        <taxon>Bacillati</taxon>
        <taxon>Actinomycetota</taxon>
        <taxon>Actinomycetes</taxon>
        <taxon>Pseudonocardiales</taxon>
        <taxon>Pseudonocardiaceae</taxon>
        <taxon>Saccharopolyspora</taxon>
    </lineage>
</organism>
<gene>
    <name evidence="4" type="ORF">GCM10009854_26040</name>
</gene>
<comment type="caution">
    <text evidence="4">The sequence shown here is derived from an EMBL/GenBank/DDBJ whole genome shotgun (WGS) entry which is preliminary data.</text>
</comment>
<sequence>MSETSSEAGQGAPEPTETTADQADDRRTLTLRVTRVHLVFVAALIMFVTPMATMAGGPWLLLYLIPVAVGWWVLRTGTTVDAERVRVRTALGGTDFGWDQLASLRLRKNRWVKAVLTSGKEIRLPAVRVSDLPDLAAISGGRLTDPTTQG</sequence>
<feature type="transmembrane region" description="Helical" evidence="2">
    <location>
        <begin position="60"/>
        <end position="78"/>
    </location>
</feature>
<feature type="region of interest" description="Disordered" evidence="1">
    <location>
        <begin position="1"/>
        <end position="25"/>
    </location>
</feature>
<reference evidence="4 5" key="1">
    <citation type="journal article" date="2019" name="Int. J. Syst. Evol. Microbiol.">
        <title>The Global Catalogue of Microorganisms (GCM) 10K type strain sequencing project: providing services to taxonomists for standard genome sequencing and annotation.</title>
        <authorList>
            <consortium name="The Broad Institute Genomics Platform"/>
            <consortium name="The Broad Institute Genome Sequencing Center for Infectious Disease"/>
            <person name="Wu L."/>
            <person name="Ma J."/>
        </authorList>
    </citation>
    <scope>NUCLEOTIDE SEQUENCE [LARGE SCALE GENOMIC DNA]</scope>
    <source>
        <strain evidence="4 5">JCM 16221</strain>
    </source>
</reference>
<feature type="transmembrane region" description="Helical" evidence="2">
    <location>
        <begin position="36"/>
        <end position="54"/>
    </location>
</feature>
<name>A0ABN3GBG7_9PSEU</name>
<dbReference type="Pfam" id="PF10756">
    <property type="entry name" value="bPH_6"/>
    <property type="match status" value="1"/>
</dbReference>
<evidence type="ECO:0000259" key="3">
    <source>
        <dbReference type="Pfam" id="PF10756"/>
    </source>
</evidence>
<accession>A0ABN3GBG7</accession>
<evidence type="ECO:0000256" key="2">
    <source>
        <dbReference type="SAM" id="Phobius"/>
    </source>
</evidence>
<dbReference type="RefSeq" id="WP_344130872.1">
    <property type="nucleotide sequence ID" value="NZ_BAAARA010000008.1"/>
</dbReference>
<dbReference type="InterPro" id="IPR019692">
    <property type="entry name" value="CFP-6_PH"/>
</dbReference>
<feature type="domain" description="Low molecular weight protein antigen 6 PH" evidence="3">
    <location>
        <begin position="75"/>
        <end position="144"/>
    </location>
</feature>